<name>A0A828P0J5_ECOLX</name>
<reference evidence="1 2" key="1">
    <citation type="submission" date="2020-02" db="EMBL/GenBank/DDBJ databases">
        <authorList>
            <consortium name="PulseNet: The National Subtyping Network for Foodborne Disease Surveillance"/>
            <person name="Tarr C.L."/>
            <person name="Trees E."/>
            <person name="Katz L.S."/>
            <person name="Carleton-Romer H.A."/>
            <person name="Stroika S."/>
            <person name="Kucerova Z."/>
            <person name="Roache K.F."/>
            <person name="Sabol A.L."/>
            <person name="Besser J."/>
            <person name="Gerner-Smidt P."/>
        </authorList>
    </citation>
    <scope>NUCLEOTIDE SEQUENCE [LARGE SCALE GENOMIC DNA]</scope>
    <source>
        <strain evidence="1 2">PNUSAE002719</strain>
    </source>
</reference>
<protein>
    <submittedName>
        <fullName evidence="1">Uncharacterized protein</fullName>
    </submittedName>
</protein>
<sequence>MFSNNTPDKTPNKLPFEALTHSESALHHAQAMDALLLRLTELPEDGTESDAIMFFALRTLLSHVIDEISKVISIHEEHEAHNE</sequence>
<proteinExistence type="predicted"/>
<accession>A0A828P0J5</accession>
<evidence type="ECO:0000313" key="2">
    <source>
        <dbReference type="Proteomes" id="UP000555763"/>
    </source>
</evidence>
<dbReference type="AlphaFoldDB" id="A0A828P0J5"/>
<organism evidence="1 2">
    <name type="scientific">Escherichia coli</name>
    <dbReference type="NCBI Taxonomy" id="562"/>
    <lineage>
        <taxon>Bacteria</taxon>
        <taxon>Pseudomonadati</taxon>
        <taxon>Pseudomonadota</taxon>
        <taxon>Gammaproteobacteria</taxon>
        <taxon>Enterobacterales</taxon>
        <taxon>Enterobacteriaceae</taxon>
        <taxon>Escherichia</taxon>
    </lineage>
</organism>
<comment type="caution">
    <text evidence="1">The sequence shown here is derived from an EMBL/GenBank/DDBJ whole genome shotgun (WGS) entry which is preliminary data.</text>
</comment>
<gene>
    <name evidence="1" type="ORF">A5U30_004851</name>
</gene>
<dbReference type="EMBL" id="AATLZG010000050">
    <property type="protein sequence ID" value="EFM8157101.1"/>
    <property type="molecule type" value="Genomic_DNA"/>
</dbReference>
<evidence type="ECO:0000313" key="1">
    <source>
        <dbReference type="EMBL" id="EFM8157101.1"/>
    </source>
</evidence>
<dbReference type="Proteomes" id="UP000555763">
    <property type="component" value="Unassembled WGS sequence"/>
</dbReference>